<feature type="transmembrane region" description="Helical" evidence="1">
    <location>
        <begin position="93"/>
        <end position="114"/>
    </location>
</feature>
<comment type="caution">
    <text evidence="2">The sequence shown here is derived from an EMBL/GenBank/DDBJ whole genome shotgun (WGS) entry which is preliminary data.</text>
</comment>
<sequence>MLLSAAAGLLLAALWSFHFVDTVIGENVADSLLGHSAQEATLSGTVASLVFAPVSGMAGTLTACNIAMAAALGPLGQAVGPVRETGRMSLRALVRPLALLTLGMVCVSATYGFVGVRKLLHWAVDSGNPFYRAAAFILQSIGNMLLVGVLFVVIATVTRGRAMRWLSNPVRAAVVTAALHIALGVFNIAYWDIRPPANFGYGWFPTAPYN</sequence>
<dbReference type="EMBL" id="JADBEB010000001">
    <property type="protein sequence ID" value="MBE1489717.1"/>
    <property type="molecule type" value="Genomic_DNA"/>
</dbReference>
<keyword evidence="3" id="KW-1185">Reference proteome</keyword>
<organism evidence="2 3">
    <name type="scientific">Plantactinospora soyae</name>
    <dbReference type="NCBI Taxonomy" id="1544732"/>
    <lineage>
        <taxon>Bacteria</taxon>
        <taxon>Bacillati</taxon>
        <taxon>Actinomycetota</taxon>
        <taxon>Actinomycetes</taxon>
        <taxon>Micromonosporales</taxon>
        <taxon>Micromonosporaceae</taxon>
        <taxon>Plantactinospora</taxon>
    </lineage>
</organism>
<protein>
    <submittedName>
        <fullName evidence="2">Uncharacterized protein</fullName>
    </submittedName>
</protein>
<dbReference type="Proteomes" id="UP000649753">
    <property type="component" value="Unassembled WGS sequence"/>
</dbReference>
<feature type="transmembrane region" description="Helical" evidence="1">
    <location>
        <begin position="49"/>
        <end position="72"/>
    </location>
</feature>
<dbReference type="RefSeq" id="WP_318783420.1">
    <property type="nucleotide sequence ID" value="NZ_JADBEB010000001.1"/>
</dbReference>
<evidence type="ECO:0000313" key="3">
    <source>
        <dbReference type="Proteomes" id="UP000649753"/>
    </source>
</evidence>
<dbReference type="AlphaFoldDB" id="A0A927M9S5"/>
<proteinExistence type="predicted"/>
<gene>
    <name evidence="2" type="ORF">H4W31_005355</name>
</gene>
<keyword evidence="1" id="KW-1133">Transmembrane helix</keyword>
<feature type="transmembrane region" description="Helical" evidence="1">
    <location>
        <begin position="134"/>
        <end position="158"/>
    </location>
</feature>
<keyword evidence="1" id="KW-0812">Transmembrane</keyword>
<evidence type="ECO:0000256" key="1">
    <source>
        <dbReference type="SAM" id="Phobius"/>
    </source>
</evidence>
<feature type="transmembrane region" description="Helical" evidence="1">
    <location>
        <begin position="170"/>
        <end position="191"/>
    </location>
</feature>
<keyword evidence="1" id="KW-0472">Membrane</keyword>
<name>A0A927M9S5_9ACTN</name>
<accession>A0A927M9S5</accession>
<evidence type="ECO:0000313" key="2">
    <source>
        <dbReference type="EMBL" id="MBE1489717.1"/>
    </source>
</evidence>
<reference evidence="2" key="1">
    <citation type="submission" date="2020-10" db="EMBL/GenBank/DDBJ databases">
        <title>Sequencing the genomes of 1000 actinobacteria strains.</title>
        <authorList>
            <person name="Klenk H.-P."/>
        </authorList>
    </citation>
    <scope>NUCLEOTIDE SEQUENCE</scope>
    <source>
        <strain evidence="2">DSM 46832</strain>
    </source>
</reference>